<sequence length="82" mass="9295">MDSQQDKIKQRESLENAYGNLVEPYVKQLIEVPAQTLATAPVAFPCFCYVSGWLLLTFLYCVWMRWGGAAYCRKKASQKPSG</sequence>
<proteinExistence type="predicted"/>
<comment type="caution">
    <text evidence="2">The sequence shown here is derived from an EMBL/GenBank/DDBJ whole genome shotgun (WGS) entry which is preliminary data.</text>
</comment>
<evidence type="ECO:0000313" key="2">
    <source>
        <dbReference type="EMBL" id="HGG02527.1"/>
    </source>
</evidence>
<organism evidence="2">
    <name type="scientific">Planktothricoides sp. SpSt-374</name>
    <dbReference type="NCBI Taxonomy" id="2282167"/>
    <lineage>
        <taxon>Bacteria</taxon>
        <taxon>Bacillati</taxon>
        <taxon>Cyanobacteriota</taxon>
        <taxon>Cyanophyceae</taxon>
        <taxon>Oscillatoriophycideae</taxon>
        <taxon>Oscillatoriales</taxon>
        <taxon>Oscillatoriaceae</taxon>
        <taxon>Planktothricoides</taxon>
    </lineage>
</organism>
<keyword evidence="1" id="KW-0472">Membrane</keyword>
<name>A0A7C3ZZG0_9CYAN</name>
<evidence type="ECO:0000256" key="1">
    <source>
        <dbReference type="SAM" id="Phobius"/>
    </source>
</evidence>
<gene>
    <name evidence="2" type="ORF">ENR15_18250</name>
</gene>
<accession>A0A7C3ZZG0</accession>
<keyword evidence="1" id="KW-0812">Transmembrane</keyword>
<reference evidence="2" key="1">
    <citation type="journal article" date="2020" name="mSystems">
        <title>Genome- and Community-Level Interaction Insights into Carbon Utilization and Element Cycling Functions of Hydrothermarchaeota in Hydrothermal Sediment.</title>
        <authorList>
            <person name="Zhou Z."/>
            <person name="Liu Y."/>
            <person name="Xu W."/>
            <person name="Pan J."/>
            <person name="Luo Z.H."/>
            <person name="Li M."/>
        </authorList>
    </citation>
    <scope>NUCLEOTIDE SEQUENCE [LARGE SCALE GENOMIC DNA]</scope>
    <source>
        <strain evidence="2">SpSt-374</strain>
    </source>
</reference>
<protein>
    <submittedName>
        <fullName evidence="2">Uncharacterized protein</fullName>
    </submittedName>
</protein>
<keyword evidence="1" id="KW-1133">Transmembrane helix</keyword>
<dbReference type="EMBL" id="DSPX01000190">
    <property type="protein sequence ID" value="HGG02527.1"/>
    <property type="molecule type" value="Genomic_DNA"/>
</dbReference>
<dbReference type="AlphaFoldDB" id="A0A7C3ZZG0"/>
<feature type="transmembrane region" description="Helical" evidence="1">
    <location>
        <begin position="42"/>
        <end position="63"/>
    </location>
</feature>